<evidence type="ECO:0000256" key="5">
    <source>
        <dbReference type="ARBA" id="ARBA00022989"/>
    </source>
</evidence>
<dbReference type="GO" id="GO:0005886">
    <property type="term" value="C:plasma membrane"/>
    <property type="evidence" value="ECO:0007669"/>
    <property type="project" value="UniProtKB-SubCell"/>
</dbReference>
<keyword evidence="5 8" id="KW-1133">Transmembrane helix</keyword>
<reference evidence="9" key="1">
    <citation type="submission" date="2018-05" db="EMBL/GenBank/DDBJ databases">
        <authorList>
            <person name="Lanie J.A."/>
            <person name="Ng W.-L."/>
            <person name="Kazmierczak K.M."/>
            <person name="Andrzejewski T.M."/>
            <person name="Davidsen T.M."/>
            <person name="Wayne K.J."/>
            <person name="Tettelin H."/>
            <person name="Glass J.I."/>
            <person name="Rusch D."/>
            <person name="Podicherti R."/>
            <person name="Tsui H.-C.T."/>
            <person name="Winkler M.E."/>
        </authorList>
    </citation>
    <scope>NUCLEOTIDE SEQUENCE</scope>
</reference>
<dbReference type="PANTHER" id="PTHR32024:SF1">
    <property type="entry name" value="KTR SYSTEM POTASSIUM UPTAKE PROTEIN B"/>
    <property type="match status" value="1"/>
</dbReference>
<evidence type="ECO:0000256" key="7">
    <source>
        <dbReference type="ARBA" id="ARBA00023136"/>
    </source>
</evidence>
<evidence type="ECO:0000256" key="2">
    <source>
        <dbReference type="ARBA" id="ARBA00022448"/>
    </source>
</evidence>
<comment type="subcellular location">
    <subcellularLocation>
        <location evidence="1">Cell membrane</location>
        <topology evidence="1">Multi-pass membrane protein</topology>
    </subcellularLocation>
</comment>
<feature type="transmembrane region" description="Helical" evidence="8">
    <location>
        <begin position="266"/>
        <end position="287"/>
    </location>
</feature>
<feature type="transmembrane region" description="Helical" evidence="8">
    <location>
        <begin position="148"/>
        <end position="169"/>
    </location>
</feature>
<feature type="transmembrane region" description="Helical" evidence="8">
    <location>
        <begin position="217"/>
        <end position="245"/>
    </location>
</feature>
<proteinExistence type="predicted"/>
<dbReference type="AlphaFoldDB" id="A0A382R9R8"/>
<gene>
    <name evidence="9" type="ORF">METZ01_LOCUS347260</name>
</gene>
<feature type="non-terminal residue" evidence="9">
    <location>
        <position position="1"/>
    </location>
</feature>
<dbReference type="PANTHER" id="PTHR32024">
    <property type="entry name" value="TRK SYSTEM POTASSIUM UPTAKE PROTEIN TRKG-RELATED"/>
    <property type="match status" value="1"/>
</dbReference>
<feature type="non-terminal residue" evidence="9">
    <location>
        <position position="323"/>
    </location>
</feature>
<organism evidence="9">
    <name type="scientific">marine metagenome</name>
    <dbReference type="NCBI Taxonomy" id="408172"/>
    <lineage>
        <taxon>unclassified sequences</taxon>
        <taxon>metagenomes</taxon>
        <taxon>ecological metagenomes</taxon>
    </lineage>
</organism>
<evidence type="ECO:0000313" key="9">
    <source>
        <dbReference type="EMBL" id="SVC94406.1"/>
    </source>
</evidence>
<evidence type="ECO:0000256" key="6">
    <source>
        <dbReference type="ARBA" id="ARBA00023065"/>
    </source>
</evidence>
<name>A0A382R9R8_9ZZZZ</name>
<keyword evidence="7 8" id="KW-0472">Membrane</keyword>
<evidence type="ECO:0000256" key="4">
    <source>
        <dbReference type="ARBA" id="ARBA00022692"/>
    </source>
</evidence>
<feature type="transmembrane region" description="Helical" evidence="8">
    <location>
        <begin position="113"/>
        <end position="136"/>
    </location>
</feature>
<protein>
    <recommendedName>
        <fullName evidence="10">Potassium transporter Trk</fullName>
    </recommendedName>
</protein>
<dbReference type="GO" id="GO:0008324">
    <property type="term" value="F:monoatomic cation transmembrane transporter activity"/>
    <property type="evidence" value="ECO:0007669"/>
    <property type="project" value="InterPro"/>
</dbReference>
<evidence type="ECO:0000256" key="8">
    <source>
        <dbReference type="SAM" id="Phobius"/>
    </source>
</evidence>
<keyword evidence="4 8" id="KW-0812">Transmembrane</keyword>
<evidence type="ECO:0000256" key="1">
    <source>
        <dbReference type="ARBA" id="ARBA00004651"/>
    </source>
</evidence>
<dbReference type="Pfam" id="PF02386">
    <property type="entry name" value="TrkH"/>
    <property type="match status" value="1"/>
</dbReference>
<feature type="transmembrane region" description="Helical" evidence="8">
    <location>
        <begin position="42"/>
        <end position="63"/>
    </location>
</feature>
<sequence length="323" mass="35082">GISLITVTSFLLLSIGHNFHLFQRATPTRSLGSNNTVRLAHLTRNIAMTLCVLYFLGAAAIFWNMHLVDTSEIKASLWQSIFLSVSAFNNSGFSIMPGIGNNAVLNSIPSNKFLIGTLTILMIIGGLGWPVIVDFYQQRKFNRLSLNTKLVLTTSLFLWLIGTGIFLSAEYGNTLAGLNFLDKLWYSIFHSISGRTAGFHIVDFQSVQDFTKLTYPALMFIGGGSASMAGGIKINAFAVIIVAVISSLKGRLRPEAFGREISRDQVSLALTLGILGVVFVISVMPILNITEPHVHFLDLLFETVSAFSTNGTSVGVANTLSIV</sequence>
<accession>A0A382R9R8</accession>
<keyword evidence="2" id="KW-0813">Transport</keyword>
<dbReference type="EMBL" id="UINC01120120">
    <property type="protein sequence ID" value="SVC94406.1"/>
    <property type="molecule type" value="Genomic_DNA"/>
</dbReference>
<evidence type="ECO:0008006" key="10">
    <source>
        <dbReference type="Google" id="ProtNLM"/>
    </source>
</evidence>
<dbReference type="InterPro" id="IPR003445">
    <property type="entry name" value="Cat_transpt"/>
</dbReference>
<evidence type="ECO:0000256" key="3">
    <source>
        <dbReference type="ARBA" id="ARBA00022475"/>
    </source>
</evidence>
<keyword evidence="3" id="KW-1003">Cell membrane</keyword>
<dbReference type="GO" id="GO:0030001">
    <property type="term" value="P:metal ion transport"/>
    <property type="evidence" value="ECO:0007669"/>
    <property type="project" value="UniProtKB-ARBA"/>
</dbReference>
<keyword evidence="6" id="KW-0406">Ion transport</keyword>